<proteinExistence type="predicted"/>
<sequence length="121" mass="14602">MFRIIALLTVFAYLTDFAIALNDEVQQLREVLGMFDKDYKQGNMTRLESDFKNALEEYGDGFFFLFILFCISTFTNNCKICRINRWLRPEFINVKFFQKSITFFQYIFKILFYLNVFLNKN</sequence>
<name>A0A8R1TMV5_ONCVO</name>
<keyword evidence="4" id="KW-1185">Reference proteome</keyword>
<dbReference type="EnsemblMetazoa" id="OVOC13437.1">
    <property type="protein sequence ID" value="OVOC13437.1"/>
    <property type="gene ID" value="WBGene00255449"/>
</dbReference>
<evidence type="ECO:0000313" key="4">
    <source>
        <dbReference type="Proteomes" id="UP000024404"/>
    </source>
</evidence>
<keyword evidence="1" id="KW-0812">Transmembrane</keyword>
<feature type="signal peptide" evidence="2">
    <location>
        <begin position="1"/>
        <end position="20"/>
    </location>
</feature>
<evidence type="ECO:0000256" key="2">
    <source>
        <dbReference type="SAM" id="SignalP"/>
    </source>
</evidence>
<protein>
    <submittedName>
        <fullName evidence="3">Uncharacterized protein</fullName>
    </submittedName>
</protein>
<dbReference type="Proteomes" id="UP000024404">
    <property type="component" value="Unassembled WGS sequence"/>
</dbReference>
<evidence type="ECO:0000313" key="3">
    <source>
        <dbReference type="EnsemblMetazoa" id="OVOC13437.1"/>
    </source>
</evidence>
<organism evidence="3 4">
    <name type="scientific">Onchocerca volvulus</name>
    <dbReference type="NCBI Taxonomy" id="6282"/>
    <lineage>
        <taxon>Eukaryota</taxon>
        <taxon>Metazoa</taxon>
        <taxon>Ecdysozoa</taxon>
        <taxon>Nematoda</taxon>
        <taxon>Chromadorea</taxon>
        <taxon>Rhabditida</taxon>
        <taxon>Spirurina</taxon>
        <taxon>Spiruromorpha</taxon>
        <taxon>Filarioidea</taxon>
        <taxon>Onchocercidae</taxon>
        <taxon>Onchocerca</taxon>
    </lineage>
</organism>
<reference evidence="3" key="2">
    <citation type="submission" date="2022-06" db="UniProtKB">
        <authorList>
            <consortium name="EnsemblMetazoa"/>
        </authorList>
    </citation>
    <scope>IDENTIFICATION</scope>
</reference>
<feature type="transmembrane region" description="Helical" evidence="1">
    <location>
        <begin position="61"/>
        <end position="80"/>
    </location>
</feature>
<keyword evidence="2" id="KW-0732">Signal</keyword>
<keyword evidence="1" id="KW-0472">Membrane</keyword>
<feature type="transmembrane region" description="Helical" evidence="1">
    <location>
        <begin position="101"/>
        <end position="118"/>
    </location>
</feature>
<evidence type="ECO:0000256" key="1">
    <source>
        <dbReference type="SAM" id="Phobius"/>
    </source>
</evidence>
<accession>A0A8R1TMV5</accession>
<keyword evidence="1" id="KW-1133">Transmembrane helix</keyword>
<feature type="chain" id="PRO_5035855975" evidence="2">
    <location>
        <begin position="21"/>
        <end position="121"/>
    </location>
</feature>
<dbReference type="AlphaFoldDB" id="A0A8R1TMV5"/>
<dbReference type="EMBL" id="CMVM020000085">
    <property type="status" value="NOT_ANNOTATED_CDS"/>
    <property type="molecule type" value="Genomic_DNA"/>
</dbReference>
<reference evidence="4" key="1">
    <citation type="submission" date="2013-10" db="EMBL/GenBank/DDBJ databases">
        <title>Genome sequencing of Onchocerca volvulus.</title>
        <authorList>
            <person name="Cotton J."/>
            <person name="Tsai J."/>
            <person name="Stanley E."/>
            <person name="Tracey A."/>
            <person name="Holroyd N."/>
            <person name="Lustigman S."/>
            <person name="Berriman M."/>
        </authorList>
    </citation>
    <scope>NUCLEOTIDE SEQUENCE</scope>
</reference>